<dbReference type="GO" id="GO:0019563">
    <property type="term" value="P:glycerol catabolic process"/>
    <property type="evidence" value="ECO:0007669"/>
    <property type="project" value="TreeGrafter"/>
</dbReference>
<dbReference type="FunFam" id="3.30.1180.20:FF:000001">
    <property type="entry name" value="Dihydroxyacetone kinase 1"/>
    <property type="match status" value="1"/>
</dbReference>
<dbReference type="GO" id="GO:0005829">
    <property type="term" value="C:cytosol"/>
    <property type="evidence" value="ECO:0007669"/>
    <property type="project" value="TreeGrafter"/>
</dbReference>
<dbReference type="Pfam" id="PF02734">
    <property type="entry name" value="Dak2"/>
    <property type="match status" value="1"/>
</dbReference>
<dbReference type="PATRIC" id="fig|1502.174.peg.2497"/>
<evidence type="ECO:0000256" key="6">
    <source>
        <dbReference type="ARBA" id="ARBA00022777"/>
    </source>
</evidence>
<evidence type="ECO:0000256" key="7">
    <source>
        <dbReference type="ARBA" id="ARBA00022798"/>
    </source>
</evidence>
<keyword evidence="7" id="KW-0319">Glycerol metabolism</keyword>
<evidence type="ECO:0000313" key="13">
    <source>
        <dbReference type="EMBL" id="KXA08362.1"/>
    </source>
</evidence>
<accession>A0A133MWE4</accession>
<protein>
    <recommendedName>
        <fullName evidence="3">phosphoenolpyruvate--glycerone phosphotransferase</fullName>
        <ecNumber evidence="3">2.7.1.121</ecNumber>
    </recommendedName>
</protein>
<evidence type="ECO:0000256" key="9">
    <source>
        <dbReference type="ARBA" id="ARBA00046577"/>
    </source>
</evidence>
<organism evidence="13 14">
    <name type="scientific">Clostridium perfringens</name>
    <dbReference type="NCBI Taxonomy" id="1502"/>
    <lineage>
        <taxon>Bacteria</taxon>
        <taxon>Bacillati</taxon>
        <taxon>Bacillota</taxon>
        <taxon>Clostridia</taxon>
        <taxon>Eubacteriales</taxon>
        <taxon>Clostridiaceae</taxon>
        <taxon>Clostridium</taxon>
    </lineage>
</organism>
<evidence type="ECO:0000313" key="14">
    <source>
        <dbReference type="Proteomes" id="UP000070646"/>
    </source>
</evidence>
<dbReference type="SUPFAM" id="SSF82549">
    <property type="entry name" value="DAK1/DegV-like"/>
    <property type="match status" value="1"/>
</dbReference>
<evidence type="ECO:0000256" key="4">
    <source>
        <dbReference type="ARBA" id="ARBA00022679"/>
    </source>
</evidence>
<dbReference type="Gene3D" id="3.40.50.10440">
    <property type="entry name" value="Dihydroxyacetone kinase, domain 1"/>
    <property type="match status" value="1"/>
</dbReference>
<dbReference type="GO" id="GO:0005524">
    <property type="term" value="F:ATP binding"/>
    <property type="evidence" value="ECO:0007669"/>
    <property type="project" value="UniProtKB-KW"/>
</dbReference>
<keyword evidence="5" id="KW-0547">Nucleotide-binding</keyword>
<comment type="function">
    <text evidence="10">ADP-binding subunit of the dihydroxyacetone kinase, which is responsible for the phosphoenolpyruvate (PEP)-dependent phosphorylation of dihydroxyacetone. DhaL-ADP is converted to DhaL-ATP via a phosphoryl group transfer from DhaM and transmits it to dihydroxyacetone binds to DhaK.</text>
</comment>
<dbReference type="NCBIfam" id="TIGR02363">
    <property type="entry name" value="dhaK1"/>
    <property type="match status" value="1"/>
</dbReference>
<evidence type="ECO:0000256" key="5">
    <source>
        <dbReference type="ARBA" id="ARBA00022741"/>
    </source>
</evidence>
<evidence type="ECO:0000259" key="11">
    <source>
        <dbReference type="PROSITE" id="PS51480"/>
    </source>
</evidence>
<evidence type="ECO:0000256" key="3">
    <source>
        <dbReference type="ARBA" id="ARBA00012095"/>
    </source>
</evidence>
<dbReference type="InterPro" id="IPR050861">
    <property type="entry name" value="Dihydroxyacetone_Kinase"/>
</dbReference>
<dbReference type="Pfam" id="PF02733">
    <property type="entry name" value="Dak1"/>
    <property type="match status" value="1"/>
</dbReference>
<keyword evidence="4" id="KW-0808">Transferase</keyword>
<evidence type="ECO:0000259" key="12">
    <source>
        <dbReference type="PROSITE" id="PS51481"/>
    </source>
</evidence>
<keyword evidence="6 13" id="KW-0418">Kinase</keyword>
<dbReference type="Proteomes" id="UP000070646">
    <property type="component" value="Unassembled WGS sequence"/>
</dbReference>
<dbReference type="AlphaFoldDB" id="A0A133MWE4"/>
<dbReference type="PANTHER" id="PTHR28629">
    <property type="entry name" value="TRIOKINASE/FMN CYCLASE"/>
    <property type="match status" value="1"/>
</dbReference>
<dbReference type="Gene3D" id="1.25.40.340">
    <property type="match status" value="1"/>
</dbReference>
<dbReference type="FunFam" id="3.40.50.10440:FF:000001">
    <property type="entry name" value="Dihydroxyacetone kinase, DhaK subunit"/>
    <property type="match status" value="1"/>
</dbReference>
<dbReference type="NCBIfam" id="NF011049">
    <property type="entry name" value="PRK14479.1"/>
    <property type="match status" value="1"/>
</dbReference>
<reference evidence="13 14" key="1">
    <citation type="submission" date="2016-01" db="EMBL/GenBank/DDBJ databases">
        <authorList>
            <person name="Oliw E.H."/>
        </authorList>
    </citation>
    <scope>NUCLEOTIDE SEQUENCE [LARGE SCALE GENOMIC DNA]</scope>
    <source>
        <strain evidence="13 14">MJR7757A</strain>
    </source>
</reference>
<evidence type="ECO:0000256" key="1">
    <source>
        <dbReference type="ARBA" id="ARBA00001113"/>
    </source>
</evidence>
<dbReference type="GO" id="GO:0004371">
    <property type="term" value="F:glycerone kinase activity"/>
    <property type="evidence" value="ECO:0007669"/>
    <property type="project" value="InterPro"/>
</dbReference>
<dbReference type="GO" id="GO:0047324">
    <property type="term" value="F:phosphoenolpyruvate-glycerone phosphotransferase activity"/>
    <property type="evidence" value="ECO:0007669"/>
    <property type="project" value="UniProtKB-EC"/>
</dbReference>
<dbReference type="PROSITE" id="PS51481">
    <property type="entry name" value="DHAK"/>
    <property type="match status" value="1"/>
</dbReference>
<comment type="subunit">
    <text evidence="9">Homodimer. The dihydroxyacetone kinase complex is composed of a homodimer of DhaM, a homodimer of DhaK and the subunit DhaL.</text>
</comment>
<gene>
    <name evidence="13" type="ORF">HMPREF3222_02481</name>
</gene>
<evidence type="ECO:0000256" key="8">
    <source>
        <dbReference type="ARBA" id="ARBA00022840"/>
    </source>
</evidence>
<dbReference type="InterPro" id="IPR036117">
    <property type="entry name" value="DhaL_dom_sf"/>
</dbReference>
<comment type="caution">
    <text evidence="13">The sequence shown here is derived from an EMBL/GenBank/DDBJ whole genome shotgun (WGS) entry which is preliminary data.</text>
</comment>
<dbReference type="InterPro" id="IPR012736">
    <property type="entry name" value="DhaK_1"/>
</dbReference>
<keyword evidence="8" id="KW-0067">ATP-binding</keyword>
<dbReference type="EMBL" id="LRPU01000142">
    <property type="protein sequence ID" value="KXA08362.1"/>
    <property type="molecule type" value="Genomic_DNA"/>
</dbReference>
<feature type="domain" description="DhaK" evidence="12">
    <location>
        <begin position="25"/>
        <end position="344"/>
    </location>
</feature>
<name>A0A133MWE4_CLOPF</name>
<dbReference type="InterPro" id="IPR004006">
    <property type="entry name" value="DhaK_dom"/>
</dbReference>
<dbReference type="PANTHER" id="PTHR28629:SF4">
    <property type="entry name" value="TRIOKINASE_FMN CYCLASE"/>
    <property type="match status" value="1"/>
</dbReference>
<comment type="catalytic activity">
    <reaction evidence="1">
        <text>dihydroxyacetone + phosphoenolpyruvate = dihydroxyacetone phosphate + pyruvate</text>
        <dbReference type="Rhea" id="RHEA:18381"/>
        <dbReference type="ChEBI" id="CHEBI:15361"/>
        <dbReference type="ChEBI" id="CHEBI:16016"/>
        <dbReference type="ChEBI" id="CHEBI:57642"/>
        <dbReference type="ChEBI" id="CHEBI:58702"/>
        <dbReference type="EC" id="2.7.1.121"/>
    </reaction>
</comment>
<dbReference type="FunFam" id="1.25.40.340:FF:000002">
    <property type="entry name" value="Dihydroxyacetone kinase, L subunit"/>
    <property type="match status" value="1"/>
</dbReference>
<dbReference type="EC" id="2.7.1.121" evidence="3"/>
<dbReference type="SUPFAM" id="SSF101473">
    <property type="entry name" value="DhaL-like"/>
    <property type="match status" value="1"/>
</dbReference>
<dbReference type="InterPro" id="IPR004007">
    <property type="entry name" value="DhaL_dom"/>
</dbReference>
<dbReference type="PROSITE" id="PS51480">
    <property type="entry name" value="DHAL"/>
    <property type="match status" value="1"/>
</dbReference>
<proteinExistence type="predicted"/>
<feature type="non-terminal residue" evidence="13">
    <location>
        <position position="1"/>
    </location>
</feature>
<sequence length="600" mass="65778">EQCSFNLTDRFNSKGEFNMKKIMNSAETLVREMCNGMVMAHPELEFLNKYKVVKKKDINENKVTLISGGGSGHEPAHAGFIGKGMLDVAVCGDVFASPSQIQIYQAIKVSKSNKGTLLIIKNYSGDMMNFKNAAHLAIEDGIKVDYIKVDDDIAVEDSLYTVGRRGVAGTVLVHKIAGAAAERGNSLEEVKRIAKKAANSVKSIGFAFTSCTVPAKGTPTFELGEDEMEYGVGIHGEPGIRREKIAKADELAERMVNQLINELDYKDEEVVVLVNGFGATPLQELYLLNNSVFRELHKRGIKACKNFVGNYMTSIDMGGASLSIMKLDDELKELMKDECDTPAFKVANHMDMNEYEEVVIEEKEIPVSYKVETCESFKEIKNEKISLENMIYILDKMSEVIIDNEVPFCELDSHAGDGDFGMSVAKGFRILKREWKDILKIENLNISEFLNACSLVIMEHCGGASGPIWGSAFRAASKNVINKDELTVKDFAEMMQEAVLGIQKTGERSFGRGAVVGDKTLIDALVPCADSWTNSAEEGLSFKEAFKNGAEAAVLGAKKTEEIVARMGRAGTVGERSIGYPDAGAYGLGVIFTEISNDIK</sequence>
<dbReference type="SMART" id="SM01120">
    <property type="entry name" value="Dak2"/>
    <property type="match status" value="1"/>
</dbReference>
<evidence type="ECO:0000256" key="10">
    <source>
        <dbReference type="ARBA" id="ARBA00055771"/>
    </source>
</evidence>
<feature type="domain" description="DhaL" evidence="11">
    <location>
        <begin position="388"/>
        <end position="597"/>
    </location>
</feature>
<evidence type="ECO:0000256" key="2">
    <source>
        <dbReference type="ARBA" id="ARBA00004745"/>
    </source>
</evidence>
<comment type="pathway">
    <text evidence="2">Polyol metabolism; glycerol degradation.</text>
</comment>
<dbReference type="Gene3D" id="3.30.1180.20">
    <property type="entry name" value="Dihydroxyacetone kinase, domain 2"/>
    <property type="match status" value="1"/>
</dbReference>